<evidence type="ECO:0000256" key="4">
    <source>
        <dbReference type="ARBA" id="ARBA00008391"/>
    </source>
</evidence>
<dbReference type="GO" id="GO:0005737">
    <property type="term" value="C:cytoplasm"/>
    <property type="evidence" value="ECO:0007669"/>
    <property type="project" value="UniProtKB-SubCell"/>
</dbReference>
<comment type="subcellular location">
    <subcellularLocation>
        <location evidence="2 11">Cytoplasm</location>
    </subcellularLocation>
</comment>
<dbReference type="CDD" id="cd06223">
    <property type="entry name" value="PRTases_typeI"/>
    <property type="match status" value="1"/>
</dbReference>
<comment type="similarity">
    <text evidence="4 11">Belongs to the purine/pyrimidine phosphoribosyltransferase family.</text>
</comment>
<dbReference type="Gene3D" id="3.40.50.2020">
    <property type="match status" value="1"/>
</dbReference>
<dbReference type="FunFam" id="3.40.50.2020:FF:000021">
    <property type="entry name" value="Adenine phosphoribosyltransferase"/>
    <property type="match status" value="1"/>
</dbReference>
<dbReference type="STRING" id="1798709.A2538_04620"/>
<proteinExistence type="inferred from homology"/>
<dbReference type="PANTHER" id="PTHR11776">
    <property type="entry name" value="ADENINE PHOSPHORIBOSYLTRANSFERASE"/>
    <property type="match status" value="1"/>
</dbReference>
<dbReference type="UniPathway" id="UPA00588">
    <property type="reaction ID" value="UER00646"/>
</dbReference>
<dbReference type="HAMAP" id="MF_00004">
    <property type="entry name" value="Aden_phosphoribosyltr"/>
    <property type="match status" value="1"/>
</dbReference>
<comment type="pathway">
    <text evidence="3 11">Purine metabolism; AMP biosynthesis via salvage pathway; AMP from adenine: step 1/1.</text>
</comment>
<dbReference type="InterPro" id="IPR005764">
    <property type="entry name" value="Ade_phspho_trans"/>
</dbReference>
<evidence type="ECO:0000256" key="3">
    <source>
        <dbReference type="ARBA" id="ARBA00004659"/>
    </source>
</evidence>
<comment type="caution">
    <text evidence="13">The sequence shown here is derived from an EMBL/GenBank/DDBJ whole genome shotgun (WGS) entry which is preliminary data.</text>
</comment>
<accession>A0A1F6PFU7</accession>
<dbReference type="SUPFAM" id="SSF53271">
    <property type="entry name" value="PRTase-like"/>
    <property type="match status" value="1"/>
</dbReference>
<keyword evidence="9 11" id="KW-0808">Transferase</keyword>
<dbReference type="GO" id="GO:0006166">
    <property type="term" value="P:purine ribonucleoside salvage"/>
    <property type="evidence" value="ECO:0007669"/>
    <property type="project" value="UniProtKB-KW"/>
</dbReference>
<dbReference type="Proteomes" id="UP000178254">
    <property type="component" value="Unassembled WGS sequence"/>
</dbReference>
<keyword evidence="10 11" id="KW-0660">Purine salvage</keyword>
<dbReference type="EC" id="2.4.2.7" evidence="6 11"/>
<dbReference type="InterPro" id="IPR029057">
    <property type="entry name" value="PRTase-like"/>
</dbReference>
<evidence type="ECO:0000256" key="7">
    <source>
        <dbReference type="ARBA" id="ARBA00022490"/>
    </source>
</evidence>
<dbReference type="InterPro" id="IPR000836">
    <property type="entry name" value="PRTase_dom"/>
</dbReference>
<sequence>MFRDVTTLFKDAQGLAETARLFYEHYELWSIDKVAGIEARGFIIGAILAEKLGVGFVPIRKKGKLPAAVMGEEYDLEYGKDKIEAHLDAFEAGERVLLIDDLIATGGTALAACNLIEKLGAKIVGCGFVVSLPDLGGVKKILDRGYEVFDLIKFNGE</sequence>
<keyword evidence="7 11" id="KW-0963">Cytoplasm</keyword>
<dbReference type="Pfam" id="PF00156">
    <property type="entry name" value="Pribosyltran"/>
    <property type="match status" value="1"/>
</dbReference>
<dbReference type="AlphaFoldDB" id="A0A1F6PFU7"/>
<protein>
    <recommendedName>
        <fullName evidence="6 11">Adenine phosphoribosyltransferase</fullName>
        <shortName evidence="11">APRT</shortName>
        <ecNumber evidence="6 11">2.4.2.7</ecNumber>
    </recommendedName>
</protein>
<dbReference type="GO" id="GO:0006168">
    <property type="term" value="P:adenine salvage"/>
    <property type="evidence" value="ECO:0007669"/>
    <property type="project" value="InterPro"/>
</dbReference>
<evidence type="ECO:0000256" key="9">
    <source>
        <dbReference type="ARBA" id="ARBA00022679"/>
    </source>
</evidence>
<evidence type="ECO:0000256" key="5">
    <source>
        <dbReference type="ARBA" id="ARBA00011738"/>
    </source>
</evidence>
<evidence type="ECO:0000313" key="13">
    <source>
        <dbReference type="EMBL" id="OGH95046.1"/>
    </source>
</evidence>
<comment type="subunit">
    <text evidence="5 11">Homodimer.</text>
</comment>
<evidence type="ECO:0000256" key="2">
    <source>
        <dbReference type="ARBA" id="ARBA00004496"/>
    </source>
</evidence>
<name>A0A1F6PFU7_9BACT</name>
<dbReference type="PANTHER" id="PTHR11776:SF7">
    <property type="entry name" value="PHOSPHORIBOSYLTRANSFERASE DOMAIN-CONTAINING PROTEIN"/>
    <property type="match status" value="1"/>
</dbReference>
<dbReference type="GO" id="GO:0003999">
    <property type="term" value="F:adenine phosphoribosyltransferase activity"/>
    <property type="evidence" value="ECO:0007669"/>
    <property type="project" value="UniProtKB-UniRule"/>
</dbReference>
<comment type="catalytic activity">
    <reaction evidence="1 11">
        <text>AMP + diphosphate = 5-phospho-alpha-D-ribose 1-diphosphate + adenine</text>
        <dbReference type="Rhea" id="RHEA:16609"/>
        <dbReference type="ChEBI" id="CHEBI:16708"/>
        <dbReference type="ChEBI" id="CHEBI:33019"/>
        <dbReference type="ChEBI" id="CHEBI:58017"/>
        <dbReference type="ChEBI" id="CHEBI:456215"/>
        <dbReference type="EC" id="2.4.2.7"/>
    </reaction>
</comment>
<evidence type="ECO:0000256" key="10">
    <source>
        <dbReference type="ARBA" id="ARBA00022726"/>
    </source>
</evidence>
<dbReference type="InterPro" id="IPR050120">
    <property type="entry name" value="Adenine_PRTase"/>
</dbReference>
<dbReference type="NCBIfam" id="NF002636">
    <property type="entry name" value="PRK02304.1-5"/>
    <property type="match status" value="1"/>
</dbReference>
<dbReference type="EMBL" id="MFRE01000005">
    <property type="protein sequence ID" value="OGH95046.1"/>
    <property type="molecule type" value="Genomic_DNA"/>
</dbReference>
<evidence type="ECO:0000313" key="14">
    <source>
        <dbReference type="Proteomes" id="UP000178254"/>
    </source>
</evidence>
<keyword evidence="8 11" id="KW-0328">Glycosyltransferase</keyword>
<evidence type="ECO:0000256" key="6">
    <source>
        <dbReference type="ARBA" id="ARBA00011893"/>
    </source>
</evidence>
<organism evidence="13 14">
    <name type="scientific">Candidatus Magasanikbacteria bacterium RIFOXYD2_FULL_41_14</name>
    <dbReference type="NCBI Taxonomy" id="1798709"/>
    <lineage>
        <taxon>Bacteria</taxon>
        <taxon>Candidatus Magasanikiibacteriota</taxon>
    </lineage>
</organism>
<reference evidence="13 14" key="1">
    <citation type="journal article" date="2016" name="Nat. Commun.">
        <title>Thousands of microbial genomes shed light on interconnected biogeochemical processes in an aquifer system.</title>
        <authorList>
            <person name="Anantharaman K."/>
            <person name="Brown C.T."/>
            <person name="Hug L.A."/>
            <person name="Sharon I."/>
            <person name="Castelle C.J."/>
            <person name="Probst A.J."/>
            <person name="Thomas B.C."/>
            <person name="Singh A."/>
            <person name="Wilkins M.J."/>
            <person name="Karaoz U."/>
            <person name="Brodie E.L."/>
            <person name="Williams K.H."/>
            <person name="Hubbard S.S."/>
            <person name="Banfield J.F."/>
        </authorList>
    </citation>
    <scope>NUCLEOTIDE SEQUENCE [LARGE SCALE GENOMIC DNA]</scope>
</reference>
<evidence type="ECO:0000256" key="11">
    <source>
        <dbReference type="HAMAP-Rule" id="MF_00004"/>
    </source>
</evidence>
<evidence type="ECO:0000256" key="1">
    <source>
        <dbReference type="ARBA" id="ARBA00000868"/>
    </source>
</evidence>
<comment type="function">
    <text evidence="11">Catalyzes a salvage reaction resulting in the formation of AMP, that is energically less costly than de novo synthesis.</text>
</comment>
<dbReference type="NCBIfam" id="NF002634">
    <property type="entry name" value="PRK02304.1-3"/>
    <property type="match status" value="1"/>
</dbReference>
<gene>
    <name evidence="11" type="primary">apt</name>
    <name evidence="13" type="ORF">A2538_04620</name>
</gene>
<dbReference type="GO" id="GO:0044209">
    <property type="term" value="P:AMP salvage"/>
    <property type="evidence" value="ECO:0007669"/>
    <property type="project" value="UniProtKB-UniRule"/>
</dbReference>
<evidence type="ECO:0000256" key="8">
    <source>
        <dbReference type="ARBA" id="ARBA00022676"/>
    </source>
</evidence>
<evidence type="ECO:0000259" key="12">
    <source>
        <dbReference type="Pfam" id="PF00156"/>
    </source>
</evidence>
<feature type="domain" description="Phosphoribosyltransferase" evidence="12">
    <location>
        <begin position="7"/>
        <end position="135"/>
    </location>
</feature>